<sequence>GNADTCIVDLECGKKLLFDYAHWKDFEDDKDLRIDLAKELRKDLDENDRDYYDVVTFTHADDDHIHGASEFFFLEHAQKYQDDDRVKIKELWVPAAMIIEKGLENDAAILRDEARYRLKSGEGIRVFSRPERLKKWLEDQGISLKDRIHLITNAGSTIPGFSKETEGIEFFVHSPFSIVCDEQEIDRNEASLVLQGSFKITDTETRILLTADTTHEVWSDIVNITKSKNNDDRLEWDIFKIPHHCSYKSLNSEKGKDETEPIE</sequence>
<dbReference type="EMBL" id="BARS01030663">
    <property type="protein sequence ID" value="GAG24442.1"/>
    <property type="molecule type" value="Genomic_DNA"/>
</dbReference>
<feature type="non-terminal residue" evidence="1">
    <location>
        <position position="1"/>
    </location>
</feature>
<organism evidence="1">
    <name type="scientific">marine sediment metagenome</name>
    <dbReference type="NCBI Taxonomy" id="412755"/>
    <lineage>
        <taxon>unclassified sequences</taxon>
        <taxon>metagenomes</taxon>
        <taxon>ecological metagenomes</taxon>
    </lineage>
</organism>
<reference evidence="1" key="1">
    <citation type="journal article" date="2014" name="Front. Microbiol.">
        <title>High frequency of phylogenetically diverse reductive dehalogenase-homologous genes in deep subseafloor sedimentary metagenomes.</title>
        <authorList>
            <person name="Kawai M."/>
            <person name="Futagami T."/>
            <person name="Toyoda A."/>
            <person name="Takaki Y."/>
            <person name="Nishi S."/>
            <person name="Hori S."/>
            <person name="Arai W."/>
            <person name="Tsubouchi T."/>
            <person name="Morono Y."/>
            <person name="Uchiyama I."/>
            <person name="Ito T."/>
            <person name="Fujiyama A."/>
            <person name="Inagaki F."/>
            <person name="Takami H."/>
        </authorList>
    </citation>
    <scope>NUCLEOTIDE SEQUENCE</scope>
    <source>
        <strain evidence="1">Expedition CK06-06</strain>
    </source>
</reference>
<dbReference type="SUPFAM" id="SSF56281">
    <property type="entry name" value="Metallo-hydrolase/oxidoreductase"/>
    <property type="match status" value="1"/>
</dbReference>
<evidence type="ECO:0000313" key="1">
    <source>
        <dbReference type="EMBL" id="GAG24442.1"/>
    </source>
</evidence>
<gene>
    <name evidence="1" type="ORF">S01H1_47807</name>
</gene>
<comment type="caution">
    <text evidence="1">The sequence shown here is derived from an EMBL/GenBank/DDBJ whole genome shotgun (WGS) entry which is preliminary data.</text>
</comment>
<proteinExistence type="predicted"/>
<dbReference type="Gene3D" id="3.60.15.10">
    <property type="entry name" value="Ribonuclease Z/Hydroxyacylglutathione hydrolase-like"/>
    <property type="match status" value="1"/>
</dbReference>
<protein>
    <recommendedName>
        <fullName evidence="2">Metallo-beta-lactamase domain-containing protein</fullName>
    </recommendedName>
</protein>
<accession>X0WMK7</accession>
<name>X0WMK7_9ZZZZ</name>
<evidence type="ECO:0008006" key="2">
    <source>
        <dbReference type="Google" id="ProtNLM"/>
    </source>
</evidence>
<dbReference type="AlphaFoldDB" id="X0WMK7"/>
<feature type="non-terminal residue" evidence="1">
    <location>
        <position position="263"/>
    </location>
</feature>
<dbReference type="InterPro" id="IPR036866">
    <property type="entry name" value="RibonucZ/Hydroxyglut_hydro"/>
</dbReference>